<sequence>MAPGLLQSVVRGEEAGNTGVKEFKQGDDFKKMVGDSGGVVVRFFQSGEGVVEAEQKNWKKLEEEWVHKVWDKRVYGMQFVQVDCTMHSKVCEIEVRDEEKKAMRELPIVQVYVKGNKHASIATKSIGYGELDAELKKAAVFKNKEADYDRIITSKAEFDQLVLGSNGKKDGDAVFEDSFAGMEEA</sequence>
<comment type="caution">
    <text evidence="1">The sequence shown here is derived from an EMBL/GenBank/DDBJ whole genome shotgun (WGS) entry which is preliminary data.</text>
</comment>
<gene>
    <name evidence="1" type="ORF">AX774_g732</name>
</gene>
<proteinExistence type="predicted"/>
<organism evidence="1 2">
    <name type="scientific">Zancudomyces culisetae</name>
    <name type="common">Gut fungus</name>
    <name type="synonym">Smittium culisetae</name>
    <dbReference type="NCBI Taxonomy" id="1213189"/>
    <lineage>
        <taxon>Eukaryota</taxon>
        <taxon>Fungi</taxon>
        <taxon>Fungi incertae sedis</taxon>
        <taxon>Zoopagomycota</taxon>
        <taxon>Kickxellomycotina</taxon>
        <taxon>Harpellomycetes</taxon>
        <taxon>Harpellales</taxon>
        <taxon>Legeriomycetaceae</taxon>
        <taxon>Zancudomyces</taxon>
    </lineage>
</organism>
<dbReference type="Gene3D" id="3.40.30.10">
    <property type="entry name" value="Glutaredoxin"/>
    <property type="match status" value="1"/>
</dbReference>
<reference evidence="2" key="1">
    <citation type="submission" date="2017-01" db="EMBL/GenBank/DDBJ databases">
        <authorList>
            <person name="Wang Y."/>
            <person name="White M."/>
            <person name="Kvist S."/>
            <person name="Moncalvo J.-M."/>
        </authorList>
    </citation>
    <scope>NUCLEOTIDE SEQUENCE [LARGE SCALE GENOMIC DNA]</scope>
    <source>
        <strain evidence="2">COL-18-3</strain>
    </source>
</reference>
<dbReference type="InterPro" id="IPR036249">
    <property type="entry name" value="Thioredoxin-like_sf"/>
</dbReference>
<protein>
    <submittedName>
        <fullName evidence="1">Uncharacterized protein</fullName>
    </submittedName>
</protein>
<dbReference type="AlphaFoldDB" id="A0A1R1PXP6"/>
<accession>A0A1R1PXP6</accession>
<evidence type="ECO:0000313" key="2">
    <source>
        <dbReference type="Proteomes" id="UP000188320"/>
    </source>
</evidence>
<dbReference type="EMBL" id="LSSK01000055">
    <property type="protein sequence ID" value="OMH85702.1"/>
    <property type="molecule type" value="Genomic_DNA"/>
</dbReference>
<evidence type="ECO:0000313" key="1">
    <source>
        <dbReference type="EMBL" id="OMH85702.1"/>
    </source>
</evidence>
<keyword evidence="2" id="KW-1185">Reference proteome</keyword>
<dbReference type="SUPFAM" id="SSF52833">
    <property type="entry name" value="Thioredoxin-like"/>
    <property type="match status" value="1"/>
</dbReference>
<dbReference type="Proteomes" id="UP000188320">
    <property type="component" value="Unassembled WGS sequence"/>
</dbReference>
<name>A0A1R1PXP6_ZANCU</name>